<organism evidence="1 2">
    <name type="scientific">Decorospora gaudefroyi</name>
    <dbReference type="NCBI Taxonomy" id="184978"/>
    <lineage>
        <taxon>Eukaryota</taxon>
        <taxon>Fungi</taxon>
        <taxon>Dikarya</taxon>
        <taxon>Ascomycota</taxon>
        <taxon>Pezizomycotina</taxon>
        <taxon>Dothideomycetes</taxon>
        <taxon>Pleosporomycetidae</taxon>
        <taxon>Pleosporales</taxon>
        <taxon>Pleosporineae</taxon>
        <taxon>Pleosporaceae</taxon>
        <taxon>Decorospora</taxon>
    </lineage>
</organism>
<dbReference type="AlphaFoldDB" id="A0A6A5KG69"/>
<proteinExistence type="predicted"/>
<name>A0A6A5KG69_9PLEO</name>
<protein>
    <submittedName>
        <fullName evidence="1">Uncharacterized protein</fullName>
    </submittedName>
</protein>
<sequence>MASRALLKTATATAAAPHCCFKTPSPPTGAHVLPGYSSARPVDCTTSHSDAPVRTARTVLKVGRVAYLVRQPHTCPILRLARACILLERPAPQLTSLDQARHCHSETHIPSAHLHLHPDAPAGLP</sequence>
<evidence type="ECO:0000313" key="1">
    <source>
        <dbReference type="EMBL" id="KAF1833484.1"/>
    </source>
</evidence>
<reference evidence="1" key="1">
    <citation type="submission" date="2020-01" db="EMBL/GenBank/DDBJ databases">
        <authorList>
            <consortium name="DOE Joint Genome Institute"/>
            <person name="Haridas S."/>
            <person name="Albert R."/>
            <person name="Binder M."/>
            <person name="Bloem J."/>
            <person name="Labutti K."/>
            <person name="Salamov A."/>
            <person name="Andreopoulos B."/>
            <person name="Baker S.E."/>
            <person name="Barry K."/>
            <person name="Bills G."/>
            <person name="Bluhm B.H."/>
            <person name="Cannon C."/>
            <person name="Castanera R."/>
            <person name="Culley D.E."/>
            <person name="Daum C."/>
            <person name="Ezra D."/>
            <person name="Gonzalez J.B."/>
            <person name="Henrissat B."/>
            <person name="Kuo A."/>
            <person name="Liang C."/>
            <person name="Lipzen A."/>
            <person name="Lutzoni F."/>
            <person name="Magnuson J."/>
            <person name="Mondo S."/>
            <person name="Nolan M."/>
            <person name="Ohm R."/>
            <person name="Pangilinan J."/>
            <person name="Park H.-J."/>
            <person name="Ramirez L."/>
            <person name="Alfaro M."/>
            <person name="Sun H."/>
            <person name="Tritt A."/>
            <person name="Yoshinaga Y."/>
            <person name="Zwiers L.-H."/>
            <person name="Turgeon B.G."/>
            <person name="Goodwin S.B."/>
            <person name="Spatafora J.W."/>
            <person name="Crous P.W."/>
            <person name="Grigoriev I.V."/>
        </authorList>
    </citation>
    <scope>NUCLEOTIDE SEQUENCE</scope>
    <source>
        <strain evidence="1">P77</strain>
    </source>
</reference>
<evidence type="ECO:0000313" key="2">
    <source>
        <dbReference type="Proteomes" id="UP000800040"/>
    </source>
</evidence>
<gene>
    <name evidence="1" type="ORF">BDW02DRAFT_380694</name>
</gene>
<keyword evidence="2" id="KW-1185">Reference proteome</keyword>
<dbReference type="Proteomes" id="UP000800040">
    <property type="component" value="Unassembled WGS sequence"/>
</dbReference>
<accession>A0A6A5KG69</accession>
<dbReference type="EMBL" id="ML975318">
    <property type="protein sequence ID" value="KAF1833484.1"/>
    <property type="molecule type" value="Genomic_DNA"/>
</dbReference>